<dbReference type="AlphaFoldDB" id="A0A6M3IMH9"/>
<reference evidence="2" key="1">
    <citation type="submission" date="2020-03" db="EMBL/GenBank/DDBJ databases">
        <title>The deep terrestrial virosphere.</title>
        <authorList>
            <person name="Holmfeldt K."/>
            <person name="Nilsson E."/>
            <person name="Simone D."/>
            <person name="Lopez-Fernandez M."/>
            <person name="Wu X."/>
            <person name="de Brujin I."/>
            <person name="Lundin D."/>
            <person name="Andersson A."/>
            <person name="Bertilsson S."/>
            <person name="Dopson M."/>
        </authorList>
    </citation>
    <scope>NUCLEOTIDE SEQUENCE</scope>
    <source>
        <strain evidence="2">MM415B01436</strain>
    </source>
</reference>
<dbReference type="PANTHER" id="PTHR37317">
    <property type="entry name" value="BLR8090 PROTEIN"/>
    <property type="match status" value="1"/>
</dbReference>
<dbReference type="PANTHER" id="PTHR37317:SF1">
    <property type="entry name" value="ZINC-RIBBON DOMAIN-CONTAINING PROTEIN-RELATED"/>
    <property type="match status" value="1"/>
</dbReference>
<sequence length="319" mass="37642">MGSLLTQEEVEKRFKNKGWKLIGIYVNKDTKIETICPHCKKNIFIVPNTIFQNNTQSCGCITNQLISEKNSTALKRNSLGYLYPEIAKLYSKNNKKSAFKIYPQSNKKYLWICETYGYKHEYYASANNIKNGTRCPYCTGKKILIGFNDLSTTHPELIEEWNYNKNKIKPTEISYGSGKKCWWKCSKCKHEWQASLLHRSHGRGCPECYPRSYGEEKIKQYLVSKNIVFKREKTFLTCKNENLLRFDFWIQDYNLLIEYNGIQHYKEGKGYLKGKHKLKKRQINDKIKEIWANDNQIKLLIISYAEYDNIENILQKVLK</sequence>
<organism evidence="2">
    <name type="scientific">viral metagenome</name>
    <dbReference type="NCBI Taxonomy" id="1070528"/>
    <lineage>
        <taxon>unclassified sequences</taxon>
        <taxon>metagenomes</taxon>
        <taxon>organismal metagenomes</taxon>
    </lineage>
</organism>
<feature type="domain" description="Treble clef zinc finger" evidence="1">
    <location>
        <begin position="90"/>
        <end position="141"/>
    </location>
</feature>
<evidence type="ECO:0000313" key="2">
    <source>
        <dbReference type="EMBL" id="QJA58584.1"/>
    </source>
</evidence>
<name>A0A6M3IMH9_9ZZZZ</name>
<feature type="domain" description="Treble clef zinc finger" evidence="1">
    <location>
        <begin position="157"/>
        <end position="210"/>
    </location>
</feature>
<dbReference type="Gene3D" id="3.40.960.10">
    <property type="entry name" value="VSR Endonuclease"/>
    <property type="match status" value="1"/>
</dbReference>
<gene>
    <name evidence="2" type="ORF">MM415B01436_0018</name>
</gene>
<dbReference type="EMBL" id="MT141330">
    <property type="protein sequence ID" value="QJA58584.1"/>
    <property type="molecule type" value="Genomic_DNA"/>
</dbReference>
<dbReference type="Pfam" id="PF14311">
    <property type="entry name" value="DUF4379"/>
    <property type="match status" value="2"/>
</dbReference>
<proteinExistence type="predicted"/>
<evidence type="ECO:0000259" key="1">
    <source>
        <dbReference type="Pfam" id="PF14311"/>
    </source>
</evidence>
<dbReference type="InterPro" id="IPR025487">
    <property type="entry name" value="DUF4379"/>
</dbReference>
<accession>A0A6M3IMH9</accession>
<protein>
    <recommendedName>
        <fullName evidence="1">Treble clef zinc finger domain-containing protein</fullName>
    </recommendedName>
</protein>